<feature type="region of interest" description="Disordered" evidence="2">
    <location>
        <begin position="203"/>
        <end position="239"/>
    </location>
</feature>
<dbReference type="PANTHER" id="PTHR12286">
    <property type="entry name" value="SACCHAROPINE DEHYDROGENASE-LIKE OXIDOREDUCTASE"/>
    <property type="match status" value="1"/>
</dbReference>
<name>A0A9W8EB65_9FUNG</name>
<gene>
    <name evidence="4" type="ORF">H4R34_004401</name>
</gene>
<dbReference type="Proteomes" id="UP001151582">
    <property type="component" value="Unassembled WGS sequence"/>
</dbReference>
<evidence type="ECO:0000313" key="5">
    <source>
        <dbReference type="Proteomes" id="UP001151582"/>
    </source>
</evidence>
<evidence type="ECO:0000259" key="3">
    <source>
        <dbReference type="Pfam" id="PF03435"/>
    </source>
</evidence>
<evidence type="ECO:0000313" key="4">
    <source>
        <dbReference type="EMBL" id="KAJ1975262.1"/>
    </source>
</evidence>
<dbReference type="PANTHER" id="PTHR12286:SF5">
    <property type="entry name" value="SACCHAROPINE DEHYDROGENASE-LIKE OXIDOREDUCTASE"/>
    <property type="match status" value="1"/>
</dbReference>
<reference evidence="4" key="1">
    <citation type="submission" date="2022-07" db="EMBL/GenBank/DDBJ databases">
        <title>Phylogenomic reconstructions and comparative analyses of Kickxellomycotina fungi.</title>
        <authorList>
            <person name="Reynolds N.K."/>
            <person name="Stajich J.E."/>
            <person name="Barry K."/>
            <person name="Grigoriev I.V."/>
            <person name="Crous P."/>
            <person name="Smith M.E."/>
        </authorList>
    </citation>
    <scope>NUCLEOTIDE SEQUENCE</scope>
    <source>
        <strain evidence="4">RSA 567</strain>
    </source>
</reference>
<keyword evidence="5" id="KW-1185">Reference proteome</keyword>
<dbReference type="SUPFAM" id="SSF51735">
    <property type="entry name" value="NAD(P)-binding Rossmann-fold domains"/>
    <property type="match status" value="1"/>
</dbReference>
<feature type="domain" description="Saccharopine dehydrogenase NADP binding" evidence="3">
    <location>
        <begin position="16"/>
        <end position="146"/>
    </location>
</feature>
<evidence type="ECO:0000256" key="2">
    <source>
        <dbReference type="SAM" id="MobiDB-lite"/>
    </source>
</evidence>
<dbReference type="AlphaFoldDB" id="A0A9W8EB65"/>
<dbReference type="InterPro" id="IPR036291">
    <property type="entry name" value="NAD(P)-bd_dom_sf"/>
</dbReference>
<evidence type="ECO:0000256" key="1">
    <source>
        <dbReference type="ARBA" id="ARBA00038048"/>
    </source>
</evidence>
<dbReference type="Gene3D" id="3.40.50.720">
    <property type="entry name" value="NAD(P)-binding Rossmann-like Domain"/>
    <property type="match status" value="1"/>
</dbReference>
<dbReference type="GO" id="GO:0005886">
    <property type="term" value="C:plasma membrane"/>
    <property type="evidence" value="ECO:0007669"/>
    <property type="project" value="TreeGrafter"/>
</dbReference>
<dbReference type="GO" id="GO:0009247">
    <property type="term" value="P:glycolipid biosynthetic process"/>
    <property type="evidence" value="ECO:0007669"/>
    <property type="project" value="TreeGrafter"/>
</dbReference>
<dbReference type="InterPro" id="IPR005097">
    <property type="entry name" value="Sacchrp_dh_NADP-bd"/>
</dbReference>
<dbReference type="OrthoDB" id="10268090at2759"/>
<organism evidence="4 5">
    <name type="scientific">Dimargaris verticillata</name>
    <dbReference type="NCBI Taxonomy" id="2761393"/>
    <lineage>
        <taxon>Eukaryota</taxon>
        <taxon>Fungi</taxon>
        <taxon>Fungi incertae sedis</taxon>
        <taxon>Zoopagomycota</taxon>
        <taxon>Kickxellomycotina</taxon>
        <taxon>Dimargaritomycetes</taxon>
        <taxon>Dimargaritales</taxon>
        <taxon>Dimargaritaceae</taxon>
        <taxon>Dimargaris</taxon>
    </lineage>
</organism>
<comment type="similarity">
    <text evidence="1">Belongs to the saccharopine dehydrogenase family.</text>
</comment>
<feature type="compositionally biased region" description="Low complexity" evidence="2">
    <location>
        <begin position="216"/>
        <end position="232"/>
    </location>
</feature>
<dbReference type="InterPro" id="IPR051276">
    <property type="entry name" value="Saccharopine_DH-like_oxidrdct"/>
</dbReference>
<dbReference type="EMBL" id="JANBQB010000548">
    <property type="protein sequence ID" value="KAJ1975262.1"/>
    <property type="molecule type" value="Genomic_DNA"/>
</dbReference>
<proteinExistence type="inferred from homology"/>
<comment type="caution">
    <text evidence="4">The sequence shown here is derived from an EMBL/GenBank/DDBJ whole genome shotgun (WGS) entry which is preliminary data.</text>
</comment>
<protein>
    <recommendedName>
        <fullName evidence="3">Saccharopine dehydrogenase NADP binding domain-containing protein</fullName>
    </recommendedName>
</protein>
<accession>A0A9W8EB65</accession>
<dbReference type="Pfam" id="PF03435">
    <property type="entry name" value="Sacchrp_dh_NADP"/>
    <property type="match status" value="1"/>
</dbReference>
<sequence>MASSALEERQHRPYDIIVWGATGFTGQYVAEYLLENGPKHLHYALGGRNRSKLEKVCSELAERFPEASKLPLVVADSGDQASLDAMVQQGRVVISTVGPFIKYGTPLVDACSRLGTDYVDITGEYDWVKNMSRRYHEQAKQNRALIVSCCGFDSIPSDMGTYMLVKYIKQRYGKETGTVKGSMVKLKGGFSGGTIATAVEGLTNKPLPAPKPQENSTAAPKPSSASPKPAKTVTKPPSRRFPVYFDNDFGKWQGLFIMADTNTAVVRQSGRELEYGNHFNYGETMSYPSFWKSASAFLGLSMFYVLVQFSPTRSLLLKFLPAPGEGPSREDIAKGHFTHQLVAEAVTTDGERPLRAYATVIGHKDPGYGETVMYVAEAALCLALDRAKLSHQGGVLTPAAAMGDTLIDRYRQRGGVFEVTSDPFLPSKI</sequence>